<dbReference type="EMBL" id="AWWV01011065">
    <property type="protein sequence ID" value="OMO74791.1"/>
    <property type="molecule type" value="Genomic_DNA"/>
</dbReference>
<feature type="transmembrane region" description="Helical" evidence="2">
    <location>
        <begin position="161"/>
        <end position="185"/>
    </location>
</feature>
<dbReference type="AlphaFoldDB" id="A0A1R3HX22"/>
<evidence type="ECO:0000256" key="1">
    <source>
        <dbReference type="SAM" id="MobiDB-lite"/>
    </source>
</evidence>
<keyword evidence="4" id="KW-1185">Reference proteome</keyword>
<protein>
    <submittedName>
        <fullName evidence="3">Sodium/hydrogen exchanger 11</fullName>
    </submittedName>
</protein>
<feature type="transmembrane region" description="Helical" evidence="2">
    <location>
        <begin position="21"/>
        <end position="44"/>
    </location>
</feature>
<keyword evidence="2" id="KW-0812">Transmembrane</keyword>
<comment type="caution">
    <text evidence="3">The sequence shown here is derived from an EMBL/GenBank/DDBJ whole genome shotgun (WGS) entry which is preliminary data.</text>
</comment>
<feature type="transmembrane region" description="Helical" evidence="2">
    <location>
        <begin position="59"/>
        <end position="81"/>
    </location>
</feature>
<dbReference type="Gramene" id="OMO74791">
    <property type="protein sequence ID" value="OMO74791"/>
    <property type="gene ID" value="CCACVL1_16464"/>
</dbReference>
<keyword evidence="2" id="KW-1133">Transmembrane helix</keyword>
<gene>
    <name evidence="3" type="ORF">CCACVL1_16464</name>
</gene>
<sequence>MGQRDPAKADENPDHPPKGSVAYYWTLAGIVCTGLASIVAAWVVRDQPVISYLYGHRNFFPGAISFFIAIGSQLLLLCAYCNGRYSAPISIGWPLKLAMDLMALLLALSIALLHSWNTDMLLTLFLLVICTIYVHALVQLRFRPRDMGIVDLMLHVSMESLVCLIPSGSRVCIALILLLCAAIILCRCLFYSATKGGCHFEKDKEDDEKSDQATNSADSTQVSDHEKSRRLDLLFLC</sequence>
<dbReference type="Proteomes" id="UP000188268">
    <property type="component" value="Unassembled WGS sequence"/>
</dbReference>
<evidence type="ECO:0000313" key="4">
    <source>
        <dbReference type="Proteomes" id="UP000188268"/>
    </source>
</evidence>
<reference evidence="3 4" key="1">
    <citation type="submission" date="2013-09" db="EMBL/GenBank/DDBJ databases">
        <title>Corchorus capsularis genome sequencing.</title>
        <authorList>
            <person name="Alam M."/>
            <person name="Haque M.S."/>
            <person name="Islam M.S."/>
            <person name="Emdad E.M."/>
            <person name="Islam M.M."/>
            <person name="Ahmed B."/>
            <person name="Halim A."/>
            <person name="Hossen Q.M.M."/>
            <person name="Hossain M.Z."/>
            <person name="Ahmed R."/>
            <person name="Khan M.M."/>
            <person name="Islam R."/>
            <person name="Rashid M.M."/>
            <person name="Khan S.A."/>
            <person name="Rahman M.S."/>
            <person name="Alam M."/>
        </authorList>
    </citation>
    <scope>NUCLEOTIDE SEQUENCE [LARGE SCALE GENOMIC DNA]</scope>
    <source>
        <strain evidence="4">cv. CVL-1</strain>
        <tissue evidence="3">Whole seedling</tissue>
    </source>
</reference>
<feature type="transmembrane region" description="Helical" evidence="2">
    <location>
        <begin position="93"/>
        <end position="114"/>
    </location>
</feature>
<dbReference type="OrthoDB" id="10559445at2759"/>
<feature type="transmembrane region" description="Helical" evidence="2">
    <location>
        <begin position="120"/>
        <end position="140"/>
    </location>
</feature>
<keyword evidence="2" id="KW-0472">Membrane</keyword>
<proteinExistence type="predicted"/>
<accession>A0A1R3HX22</accession>
<organism evidence="3 4">
    <name type="scientific">Corchorus capsularis</name>
    <name type="common">Jute</name>
    <dbReference type="NCBI Taxonomy" id="210143"/>
    <lineage>
        <taxon>Eukaryota</taxon>
        <taxon>Viridiplantae</taxon>
        <taxon>Streptophyta</taxon>
        <taxon>Embryophyta</taxon>
        <taxon>Tracheophyta</taxon>
        <taxon>Spermatophyta</taxon>
        <taxon>Magnoliopsida</taxon>
        <taxon>eudicotyledons</taxon>
        <taxon>Gunneridae</taxon>
        <taxon>Pentapetalae</taxon>
        <taxon>rosids</taxon>
        <taxon>malvids</taxon>
        <taxon>Malvales</taxon>
        <taxon>Malvaceae</taxon>
        <taxon>Grewioideae</taxon>
        <taxon>Apeibeae</taxon>
        <taxon>Corchorus</taxon>
    </lineage>
</organism>
<name>A0A1R3HX22_COCAP</name>
<evidence type="ECO:0000256" key="2">
    <source>
        <dbReference type="SAM" id="Phobius"/>
    </source>
</evidence>
<feature type="region of interest" description="Disordered" evidence="1">
    <location>
        <begin position="207"/>
        <end position="228"/>
    </location>
</feature>
<feature type="compositionally biased region" description="Polar residues" evidence="1">
    <location>
        <begin position="212"/>
        <end position="222"/>
    </location>
</feature>
<evidence type="ECO:0000313" key="3">
    <source>
        <dbReference type="EMBL" id="OMO74791.1"/>
    </source>
</evidence>